<feature type="domain" description="F5/8 type C" evidence="4">
    <location>
        <begin position="689"/>
        <end position="837"/>
    </location>
</feature>
<evidence type="ECO:0000313" key="7">
    <source>
        <dbReference type="Proteomes" id="UP001283109"/>
    </source>
</evidence>
<dbReference type="SUPFAM" id="SSF53300">
    <property type="entry name" value="vWA-like"/>
    <property type="match status" value="1"/>
</dbReference>
<organism evidence="6 7">
    <name type="scientific">Microbacterium arthrosphaerae</name>
    <dbReference type="NCBI Taxonomy" id="792652"/>
    <lineage>
        <taxon>Bacteria</taxon>
        <taxon>Bacillati</taxon>
        <taxon>Actinomycetota</taxon>
        <taxon>Actinomycetes</taxon>
        <taxon>Micrococcales</taxon>
        <taxon>Microbacteriaceae</taxon>
        <taxon>Microbacterium</taxon>
    </lineage>
</organism>
<feature type="domain" description="PKD" evidence="5">
    <location>
        <begin position="1031"/>
        <end position="1084"/>
    </location>
</feature>
<evidence type="ECO:0000256" key="2">
    <source>
        <dbReference type="SAM" id="Phobius"/>
    </source>
</evidence>
<dbReference type="InterPro" id="IPR036465">
    <property type="entry name" value="vWFA_dom_sf"/>
</dbReference>
<dbReference type="Gene3D" id="2.60.40.10">
    <property type="entry name" value="Immunoglobulins"/>
    <property type="match status" value="4"/>
</dbReference>
<dbReference type="InterPro" id="IPR000421">
    <property type="entry name" value="FA58C"/>
</dbReference>
<feature type="domain" description="PKD" evidence="5">
    <location>
        <begin position="856"/>
        <end position="912"/>
    </location>
</feature>
<dbReference type="Pfam" id="PF00754">
    <property type="entry name" value="F5_F8_type_C"/>
    <property type="match status" value="1"/>
</dbReference>
<dbReference type="PANTHER" id="PTHR36842:SF1">
    <property type="entry name" value="PROTEIN TOLB"/>
    <property type="match status" value="1"/>
</dbReference>
<dbReference type="CDD" id="cd00146">
    <property type="entry name" value="PKD"/>
    <property type="match status" value="2"/>
</dbReference>
<evidence type="ECO:0000256" key="3">
    <source>
        <dbReference type="SAM" id="SignalP"/>
    </source>
</evidence>
<name>A0ABU4H872_9MICO</name>
<gene>
    <name evidence="6" type="ORF">R8Z58_14990</name>
</gene>
<evidence type="ECO:0000313" key="6">
    <source>
        <dbReference type="EMBL" id="MDW4574084.1"/>
    </source>
</evidence>
<dbReference type="Pfam" id="PF18911">
    <property type="entry name" value="PKD_4"/>
    <property type="match status" value="2"/>
</dbReference>
<dbReference type="PROSITE" id="PS50022">
    <property type="entry name" value="FA58C_3"/>
    <property type="match status" value="1"/>
</dbReference>
<feature type="region of interest" description="Disordered" evidence="1">
    <location>
        <begin position="635"/>
        <end position="715"/>
    </location>
</feature>
<protein>
    <submittedName>
        <fullName evidence="6">PKD domain-containing protein</fullName>
    </submittedName>
</protein>
<dbReference type="InterPro" id="IPR035986">
    <property type="entry name" value="PKD_dom_sf"/>
</dbReference>
<dbReference type="SUPFAM" id="SSF49785">
    <property type="entry name" value="Galactose-binding domain-like"/>
    <property type="match status" value="1"/>
</dbReference>
<proteinExistence type="predicted"/>
<dbReference type="Pfam" id="PF11617">
    <property type="entry name" value="Cu-binding_MopE"/>
    <property type="match status" value="1"/>
</dbReference>
<dbReference type="SUPFAM" id="SSF49299">
    <property type="entry name" value="PKD domain"/>
    <property type="match status" value="3"/>
</dbReference>
<dbReference type="NCBIfam" id="TIGR01451">
    <property type="entry name" value="B_ant_repeat"/>
    <property type="match status" value="1"/>
</dbReference>
<feature type="compositionally biased region" description="Pro residues" evidence="1">
    <location>
        <begin position="1677"/>
        <end position="1697"/>
    </location>
</feature>
<keyword evidence="2" id="KW-1133">Transmembrane helix</keyword>
<dbReference type="InterPro" id="IPR001434">
    <property type="entry name" value="OmcB-like_DUF11"/>
</dbReference>
<keyword evidence="2" id="KW-0472">Membrane</keyword>
<evidence type="ECO:0000259" key="5">
    <source>
        <dbReference type="PROSITE" id="PS50093"/>
    </source>
</evidence>
<dbReference type="InterPro" id="IPR047589">
    <property type="entry name" value="DUF11_rpt"/>
</dbReference>
<comment type="caution">
    <text evidence="6">The sequence shown here is derived from an EMBL/GenBank/DDBJ whole genome shotgun (WGS) entry which is preliminary data.</text>
</comment>
<keyword evidence="3" id="KW-0732">Signal</keyword>
<dbReference type="InterPro" id="IPR008979">
    <property type="entry name" value="Galactose-bd-like_sf"/>
</dbReference>
<feature type="signal peptide" evidence="3">
    <location>
        <begin position="1"/>
        <end position="19"/>
    </location>
</feature>
<dbReference type="EMBL" id="JAWQEV010000005">
    <property type="protein sequence ID" value="MDW4574084.1"/>
    <property type="molecule type" value="Genomic_DNA"/>
</dbReference>
<dbReference type="Gene3D" id="3.40.50.410">
    <property type="entry name" value="von Willebrand factor, type A domain"/>
    <property type="match status" value="1"/>
</dbReference>
<dbReference type="Pfam" id="PF01345">
    <property type="entry name" value="DUF11"/>
    <property type="match status" value="1"/>
</dbReference>
<feature type="transmembrane region" description="Helical" evidence="2">
    <location>
        <begin position="1721"/>
        <end position="1749"/>
    </location>
</feature>
<dbReference type="Gene3D" id="2.60.120.260">
    <property type="entry name" value="Galactose-binding domain-like"/>
    <property type="match status" value="1"/>
</dbReference>
<feature type="chain" id="PRO_5045491614" evidence="3">
    <location>
        <begin position="20"/>
        <end position="1755"/>
    </location>
</feature>
<dbReference type="InterPro" id="IPR021655">
    <property type="entry name" value="Put_metal-bd"/>
</dbReference>
<feature type="region of interest" description="Disordered" evidence="1">
    <location>
        <begin position="1675"/>
        <end position="1716"/>
    </location>
</feature>
<dbReference type="InterPro" id="IPR000601">
    <property type="entry name" value="PKD_dom"/>
</dbReference>
<feature type="compositionally biased region" description="Low complexity" evidence="1">
    <location>
        <begin position="705"/>
        <end position="715"/>
    </location>
</feature>
<dbReference type="InterPro" id="IPR013783">
    <property type="entry name" value="Ig-like_fold"/>
</dbReference>
<keyword evidence="7" id="KW-1185">Reference proteome</keyword>
<dbReference type="Proteomes" id="UP001283109">
    <property type="component" value="Unassembled WGS sequence"/>
</dbReference>
<evidence type="ECO:0000259" key="4">
    <source>
        <dbReference type="PROSITE" id="PS50022"/>
    </source>
</evidence>
<dbReference type="PANTHER" id="PTHR36842">
    <property type="entry name" value="PROTEIN TOLB HOMOLOG"/>
    <property type="match status" value="1"/>
</dbReference>
<sequence length="1755" mass="179282">MSAVLAASAAIVPATAAHADAASFELPRALYGANEIVKIAQGTLTRDCDTFGTVSSIFIVPAGSVEQGDPLVDAGGGDPNVIESSAFGAYFADETIAATQPTGSLGAGTYDIVEDTCQNGVFDGSDTIRRDAFTVEIDLSIPALPNAEILAMKDAASGEAAQWKATAFAAGALFIVHQFLELKGAATPDPDNMGQFYINFYLTYVCSVPGLMPTIPDSPITPWCPTVGIQDVVKLQMDTVKAAVDKAAHYSAIAADPPDPDFAQPVGLAAIPQLASPTGAPLERALAAWGDGATRGAALADAYLAAMEKYQGAAAAGDPAGALLQARSMISYAQMLQAQLSEQTALVENIAATADANGKDVDTALAELGAAAERVAQDGFSAEETQALRNLGFTPEAVADMRRIFTDEISLDQPFGTLDALVAAQREADTAMTAAFAGIVSGMTPIVDQLTARLDAEGTASAPVLSAGGPYTAPIGEQVALAADCSGCASLEWDLDGDGAFDDAVGATATVAARAGTTLVGVRGTDAAGLASIDYAQVLGTDPGHAPVLTAVSPATGEPVRIRLGEQRTFSVQATDADGDALTVRWALDGVDLGTGSSMAVAPDPARTSQVYGLVATIDDGAGHTRAVRWTVLGTHPDADRDGWTANVDCDDKDATVSPGSPEVPGNGRDDDCDPSTTDEASGLAAAFSPLPDNGGSDVAKIPHGGAAAGSSSQQNANSAADKLLDLPANSLATPWVTAGGATTDQWAAADLGAAYLVDRVAIRADRARYRPADFAVSLSTAGPKTALRPVVAGELADKTGFQYFELSTPVVGRYVRLDAYTNRGATAIAVDDLVVITGQVGTPTVAFTDRSTGAVAWHWDFGDGATSSERHPTHVFAGPGRYPVTLTVTGADGATATTTLEQTVLEPLQAQMQTPAAMGEGTSEWFTDKTVPPSGTVVKRHWTWTPTQSTTTTSATASWGYPDNGPQTVSLTVTDSYNRTATTTQTVDVQNVAPTVDAGAAASVTALDSWAPWPTVRDKGSVDNAQLTCEWDYGDGTTAVLQPCTTENARTPHAYTAPGEYTATLTATDKDGAVTADTVKITVATRTSHIEAYPVAGSAYGGAVTVRAQLWDRPSFRPMAGTAVVVDVAGVEHPATTDAHGRIELRLPPNGASAIEVSYPGDVSRTGTTATATLSRAGKPAADVVFLFDESGSMDPYQQAVRDNVRAIGDRLAASVDAQLGVIGFGSSPQYRPHLHVPVTHDLARFETALGELDTNGTYEPGIDAIVAAVQPDVGLRPEAGTCVVLIGDEGTQWDQKVPADARAALAASRATLFSIIKPGDGTRDYADLATGSGGAVFDIRTFGADPQPVLDAILDSCVATVSNRPDLAVTIDDRRDEVLAGDEVTYAVEAVNTGDADASGVVVEAELPAGAVLREADGADVDGDVVRWTVGALPSGSSFQGSLRVRVGPDGVTPGDFAVRASVRDDGSYGADPTPADTEAVDTDTVVELPVVTVEPVIVNDAGGELAADDVRFVLTPASQLPLADLSRVAPVADVVLEAGVATPVEPGVYVLLAEGVPDGYDIELTDACSPGGGIELAYGDVLECAVTIDDVAPTLRVTVAGPDGAPMPEVSLDEVVIDAGVELPITAGWHRLAVAAVKGFEVRFDGACASDGRFEAALGAAVECGVVLTAATPDPTPTGTPTPTPTGSPDPTPTGAPVGGPASAPGGAGSAGQAPAEWLAATGAPVAATLLAGLVVLAAGAVLLGLRRRRAD</sequence>
<feature type="domain" description="PKD" evidence="5">
    <location>
        <begin position="943"/>
        <end position="991"/>
    </location>
</feature>
<keyword evidence="2" id="KW-0812">Transmembrane</keyword>
<dbReference type="SMART" id="SM00327">
    <property type="entry name" value="VWA"/>
    <property type="match status" value="1"/>
</dbReference>
<dbReference type="InterPro" id="IPR002035">
    <property type="entry name" value="VWF_A"/>
</dbReference>
<dbReference type="PROSITE" id="PS50093">
    <property type="entry name" value="PKD"/>
    <property type="match status" value="3"/>
</dbReference>
<feature type="compositionally biased region" description="Low complexity" evidence="1">
    <location>
        <begin position="1698"/>
        <end position="1716"/>
    </location>
</feature>
<dbReference type="SMART" id="SM00089">
    <property type="entry name" value="PKD"/>
    <property type="match status" value="3"/>
</dbReference>
<dbReference type="InterPro" id="IPR022409">
    <property type="entry name" value="PKD/Chitinase_dom"/>
</dbReference>
<evidence type="ECO:0000256" key="1">
    <source>
        <dbReference type="SAM" id="MobiDB-lite"/>
    </source>
</evidence>
<accession>A0ABU4H872</accession>
<reference evidence="6 7" key="1">
    <citation type="submission" date="2023-11" db="EMBL/GenBank/DDBJ databases">
        <title>Draft genome sequence of Microbacterium arthrosphaerae JCM 30492.</title>
        <authorList>
            <person name="Zhang G."/>
            <person name="Ding Y."/>
        </authorList>
    </citation>
    <scope>NUCLEOTIDE SEQUENCE [LARGE SCALE GENOMIC DNA]</scope>
    <source>
        <strain evidence="6 7">JCM 30492</strain>
    </source>
</reference>